<dbReference type="EMBL" id="VSRR010111664">
    <property type="protein sequence ID" value="MPC97837.1"/>
    <property type="molecule type" value="Genomic_DNA"/>
</dbReference>
<dbReference type="Proteomes" id="UP000324222">
    <property type="component" value="Unassembled WGS sequence"/>
</dbReference>
<accession>A0A5B7JXF5</accession>
<organism evidence="1 2">
    <name type="scientific">Portunus trituberculatus</name>
    <name type="common">Swimming crab</name>
    <name type="synonym">Neptunus trituberculatus</name>
    <dbReference type="NCBI Taxonomy" id="210409"/>
    <lineage>
        <taxon>Eukaryota</taxon>
        <taxon>Metazoa</taxon>
        <taxon>Ecdysozoa</taxon>
        <taxon>Arthropoda</taxon>
        <taxon>Crustacea</taxon>
        <taxon>Multicrustacea</taxon>
        <taxon>Malacostraca</taxon>
        <taxon>Eumalacostraca</taxon>
        <taxon>Eucarida</taxon>
        <taxon>Decapoda</taxon>
        <taxon>Pleocyemata</taxon>
        <taxon>Brachyura</taxon>
        <taxon>Eubrachyura</taxon>
        <taxon>Portunoidea</taxon>
        <taxon>Portunidae</taxon>
        <taxon>Portuninae</taxon>
        <taxon>Portunus</taxon>
    </lineage>
</organism>
<protein>
    <submittedName>
        <fullName evidence="1">Uncharacterized protein</fullName>
    </submittedName>
</protein>
<evidence type="ECO:0000313" key="2">
    <source>
        <dbReference type="Proteomes" id="UP000324222"/>
    </source>
</evidence>
<dbReference type="AlphaFoldDB" id="A0A5B7JXF5"/>
<reference evidence="1 2" key="1">
    <citation type="submission" date="2019-05" db="EMBL/GenBank/DDBJ databases">
        <title>Another draft genome of Portunus trituberculatus and its Hox gene families provides insights of decapod evolution.</title>
        <authorList>
            <person name="Jeong J.-H."/>
            <person name="Song I."/>
            <person name="Kim S."/>
            <person name="Choi T."/>
            <person name="Kim D."/>
            <person name="Ryu S."/>
            <person name="Kim W."/>
        </authorList>
    </citation>
    <scope>NUCLEOTIDE SEQUENCE [LARGE SCALE GENOMIC DNA]</scope>
    <source>
        <tissue evidence="1">Muscle</tissue>
    </source>
</reference>
<evidence type="ECO:0000313" key="1">
    <source>
        <dbReference type="EMBL" id="MPC97837.1"/>
    </source>
</evidence>
<proteinExistence type="predicted"/>
<name>A0A5B7JXF5_PORTR</name>
<comment type="caution">
    <text evidence="1">The sequence shown here is derived from an EMBL/GenBank/DDBJ whole genome shotgun (WGS) entry which is preliminary data.</text>
</comment>
<sequence length="63" mass="7050">MCTAHPVVYTQAQTLRVTTAIHGVQILVKDKSGGRQLRTNGQHEASQLFTSVRGCNHYNTVYY</sequence>
<keyword evidence="2" id="KW-1185">Reference proteome</keyword>
<gene>
    <name evidence="1" type="ORF">E2C01_093173</name>
</gene>